<dbReference type="InterPro" id="IPR035901">
    <property type="entry name" value="GIY-YIG_endonuc_sf"/>
</dbReference>
<protein>
    <recommendedName>
        <fullName evidence="3">GIY-YIG domain-containing protein</fullName>
    </recommendedName>
</protein>
<sequence>MNEKIKAFSKSATLPLLRVSETGVKEFYQFEIDCFEMKDYNFINVLKEGDFAHLFDKVVNICGPCLYYFEIESDHTADDIVSRIQNYKLIPGAKSVPAIKKKIPQSKVLYVGKVKKGLWGRLVQHLGYYKVSRTQGLQLFYWTQGTNMKLKMHVLEFENEMADYMSVLEIKLAKDLNPILGKHD</sequence>
<proteinExistence type="predicted"/>
<name>A0A6N4SPC1_CYTH3</name>
<dbReference type="EMBL" id="CP000383">
    <property type="protein sequence ID" value="ABG58105.1"/>
    <property type="molecule type" value="Genomic_DNA"/>
</dbReference>
<dbReference type="AlphaFoldDB" id="A0A6N4SPC1"/>
<keyword evidence="2" id="KW-1185">Reference proteome</keyword>
<gene>
    <name evidence="1" type="ordered locus">CHU_0818</name>
</gene>
<organism evidence="1 2">
    <name type="scientific">Cytophaga hutchinsonii (strain ATCC 33406 / DSM 1761 / CIP 103989 / NBRC 15051 / NCIMB 9469 / D465)</name>
    <dbReference type="NCBI Taxonomy" id="269798"/>
    <lineage>
        <taxon>Bacteria</taxon>
        <taxon>Pseudomonadati</taxon>
        <taxon>Bacteroidota</taxon>
        <taxon>Cytophagia</taxon>
        <taxon>Cytophagales</taxon>
        <taxon>Cytophagaceae</taxon>
        <taxon>Cytophaga</taxon>
    </lineage>
</organism>
<evidence type="ECO:0000313" key="2">
    <source>
        <dbReference type="Proteomes" id="UP000001822"/>
    </source>
</evidence>
<accession>A0A6N4SPC1</accession>
<dbReference type="OrthoDB" id="1367161at2"/>
<dbReference type="KEGG" id="chu:CHU_0818"/>
<dbReference type="RefSeq" id="WP_011584221.1">
    <property type="nucleotide sequence ID" value="NC_008255.1"/>
</dbReference>
<evidence type="ECO:0008006" key="3">
    <source>
        <dbReference type="Google" id="ProtNLM"/>
    </source>
</evidence>
<dbReference type="Proteomes" id="UP000001822">
    <property type="component" value="Chromosome"/>
</dbReference>
<dbReference type="SUPFAM" id="SSF82771">
    <property type="entry name" value="GIY-YIG endonuclease"/>
    <property type="match status" value="1"/>
</dbReference>
<reference evidence="1 2" key="1">
    <citation type="journal article" date="2007" name="Appl. Environ. Microbiol.">
        <title>Genome sequence of the cellulolytic gliding bacterium Cytophaga hutchinsonii.</title>
        <authorList>
            <person name="Xie G."/>
            <person name="Bruce D.C."/>
            <person name="Challacombe J.F."/>
            <person name="Chertkov O."/>
            <person name="Detter J.C."/>
            <person name="Gilna P."/>
            <person name="Han C.S."/>
            <person name="Lucas S."/>
            <person name="Misra M."/>
            <person name="Myers G.L."/>
            <person name="Richardson P."/>
            <person name="Tapia R."/>
            <person name="Thayer N."/>
            <person name="Thompson L.S."/>
            <person name="Brettin T.S."/>
            <person name="Henrissat B."/>
            <person name="Wilson D.B."/>
            <person name="McBride M.J."/>
        </authorList>
    </citation>
    <scope>NUCLEOTIDE SEQUENCE [LARGE SCALE GENOMIC DNA]</scope>
    <source>
        <strain evidence="2">ATCC 33406 / DSM 1761 / CIP 103989 / NBRC 15051 / NCIMB 9469 / D465</strain>
    </source>
</reference>
<evidence type="ECO:0000313" key="1">
    <source>
        <dbReference type="EMBL" id="ABG58105.1"/>
    </source>
</evidence>